<evidence type="ECO:0000313" key="3">
    <source>
        <dbReference type="Proteomes" id="UP000837803"/>
    </source>
</evidence>
<dbReference type="GO" id="GO:0008712">
    <property type="term" value="F:ADP-glyceromanno-heptose 6-epimerase activity"/>
    <property type="evidence" value="ECO:0007669"/>
    <property type="project" value="UniProtKB-EC"/>
</dbReference>
<comment type="caution">
    <text evidence="2">The sequence shown here is derived from an EMBL/GenBank/DDBJ whole genome shotgun (WGS) entry which is preliminary data.</text>
</comment>
<reference evidence="2" key="1">
    <citation type="submission" date="2021-12" db="EMBL/GenBank/DDBJ databases">
        <authorList>
            <person name="Rodrigo-Torres L."/>
            <person name="Arahal R. D."/>
            <person name="Lucena T."/>
        </authorList>
    </citation>
    <scope>NUCLEOTIDE SEQUENCE</scope>
    <source>
        <strain evidence="2">CECT 8419</strain>
    </source>
</reference>
<gene>
    <name evidence="2" type="primary">hldD_1</name>
    <name evidence="2" type="ORF">LEM8419_02680</name>
</gene>
<protein>
    <submittedName>
        <fullName evidence="2">ADP-L-glycero-D-manno-heptose-6-epimerase</fullName>
        <ecNumber evidence="2">5.1.3.20</ecNumber>
    </submittedName>
</protein>
<accession>A0ABM9B369</accession>
<evidence type="ECO:0000313" key="2">
    <source>
        <dbReference type="EMBL" id="CAH1001774.1"/>
    </source>
</evidence>
<dbReference type="PANTHER" id="PTHR48079">
    <property type="entry name" value="PROTEIN YEEZ"/>
    <property type="match status" value="1"/>
</dbReference>
<sequence>MPPKLLLTGATGFIGYYLSHALAAAGRPFRALVRTTSDTAILRELGEWCTLVEGDVNDPESVYDALNGIDTVIHAAALVSFQSGDEDRLMRVNAEGTANVVNMMLEAGTRRLVYLSSVAALQRVDGGPITGLADHWPLEEPNTPYARSKFAAEREAWRGQAEGLSVAAAYPSTVLGAGDWNGSNTPSLWRRAADGASLYPGGTAGFVDVRDVAYGILSLLDRDVDRERFLLSAENSSWREVLAAIAGSVGGTPPRYGLAAWQSAMLWPLEHLRAKVTDGTPLITQATHRNAQAVFRYDGSHYPAVTGHDYIPLAETIRETGQAFRMSQRMGEGLPATYLPLR</sequence>
<evidence type="ECO:0000259" key="1">
    <source>
        <dbReference type="Pfam" id="PF01370"/>
    </source>
</evidence>
<keyword evidence="2" id="KW-0413">Isomerase</keyword>
<dbReference type="InterPro" id="IPR001509">
    <property type="entry name" value="Epimerase_deHydtase"/>
</dbReference>
<proteinExistence type="predicted"/>
<keyword evidence="3" id="KW-1185">Reference proteome</keyword>
<dbReference type="PANTHER" id="PTHR48079:SF6">
    <property type="entry name" value="NAD(P)-BINDING DOMAIN-CONTAINING PROTEIN-RELATED"/>
    <property type="match status" value="1"/>
</dbReference>
<dbReference type="InterPro" id="IPR036291">
    <property type="entry name" value="NAD(P)-bd_dom_sf"/>
</dbReference>
<dbReference type="SUPFAM" id="SSF51735">
    <property type="entry name" value="NAD(P)-binding Rossmann-fold domains"/>
    <property type="match status" value="1"/>
</dbReference>
<dbReference type="InterPro" id="IPR051783">
    <property type="entry name" value="NAD(P)-dependent_oxidoreduct"/>
</dbReference>
<organism evidence="2 3">
    <name type="scientific">Neolewinella maritima</name>
    <dbReference type="NCBI Taxonomy" id="1383882"/>
    <lineage>
        <taxon>Bacteria</taxon>
        <taxon>Pseudomonadati</taxon>
        <taxon>Bacteroidota</taxon>
        <taxon>Saprospiria</taxon>
        <taxon>Saprospirales</taxon>
        <taxon>Lewinellaceae</taxon>
        <taxon>Neolewinella</taxon>
    </lineage>
</organism>
<dbReference type="EMBL" id="CAKLPZ010000003">
    <property type="protein sequence ID" value="CAH1001774.1"/>
    <property type="molecule type" value="Genomic_DNA"/>
</dbReference>
<dbReference type="Pfam" id="PF01370">
    <property type="entry name" value="Epimerase"/>
    <property type="match status" value="1"/>
</dbReference>
<name>A0ABM9B369_9BACT</name>
<feature type="domain" description="NAD-dependent epimerase/dehydratase" evidence="1">
    <location>
        <begin position="6"/>
        <end position="222"/>
    </location>
</feature>
<dbReference type="RefSeq" id="WP_238751623.1">
    <property type="nucleotide sequence ID" value="NZ_CAKLPZ010000003.1"/>
</dbReference>
<dbReference type="Gene3D" id="3.40.50.720">
    <property type="entry name" value="NAD(P)-binding Rossmann-like Domain"/>
    <property type="match status" value="1"/>
</dbReference>
<dbReference type="EC" id="5.1.3.20" evidence="2"/>
<dbReference type="Proteomes" id="UP000837803">
    <property type="component" value="Unassembled WGS sequence"/>
</dbReference>